<dbReference type="Gene3D" id="2.170.14.10">
    <property type="entry name" value="Phage P22 tailspike-like, N-terminal domain"/>
    <property type="match status" value="1"/>
</dbReference>
<dbReference type="AlphaFoldDB" id="A0A0L7AN06"/>
<dbReference type="InterPro" id="IPR009093">
    <property type="entry name" value="P22_tailspike_N"/>
</dbReference>
<dbReference type="SUPFAM" id="SSF51126">
    <property type="entry name" value="Pectin lyase-like"/>
    <property type="match status" value="1"/>
</dbReference>
<dbReference type="Pfam" id="PF09008">
    <property type="entry name" value="Head_binding"/>
    <property type="match status" value="1"/>
</dbReference>
<dbReference type="Gene3D" id="2.160.20.10">
    <property type="entry name" value="Single-stranded right-handed beta-helix, Pectin lyase-like"/>
    <property type="match status" value="1"/>
</dbReference>
<sequence>MSDITANVVVSMPSQLFTMARSFKAVANGKIYIGKIDTDPVNPENQIQVYVENEDGSHVPVSQPIIINAAGYPVYNGQIAKFVTVQGHSMAVYDAYGAQQFYFPNVLKYDPDQFKQQLESDADGMGDALVAVKQPYIGSIALTQHDKNTNFISAKDFGATADGTLHPLSEKFSTLSAAQAVYPFVTSLTQSLDYAGIQAAINTGRNVLLTSGTYFVNATIEMNSNCTINGETNSNINRPETFIAVIGNIACFHYHAAFNTINIENVYIFYDGGRPTSPTGNDGKIGILIDGGTTSPGVMHIKNVEVDGAWWAIYDDSGNYLTKYTQVWARRVAHGFYKANGTTIQWDTCYVLDAAQAWYVVNCLSPQLINCAGDQITVDGSQYTFDSSGLYFSGCKCLTITGYDGESNIIKNTNGITASYIKLNDTIAHISGLAGHGNSMQTTGSGTAAFIFATGTSIVNIKSSTDSFLDSESITYTGSGYPNTLLTDSTAKIIAEGCRFKAPTGGTPVISTYSTGNGVFTDCSLTGTQTSGSYVESRSSAGNQLPAVYTAKGTQAVAANVATTLFELPNSQGMYLISVWAESSGTNFSSLQLAMWDGTTLTLTPLKSGGLISFTVTGRIVTITSQGTTTFNWTYTKAG</sequence>
<dbReference type="InterPro" id="IPR036730">
    <property type="entry name" value="P22_tailspike_N_sf"/>
</dbReference>
<dbReference type="RefSeq" id="WP_052953372.1">
    <property type="nucleotide sequence ID" value="NZ_AP027637.1"/>
</dbReference>
<dbReference type="InterPro" id="IPR012334">
    <property type="entry name" value="Pectin_lyas_fold"/>
</dbReference>
<proteinExistence type="predicted"/>
<evidence type="ECO:0000313" key="2">
    <source>
        <dbReference type="Proteomes" id="UP000309937"/>
    </source>
</evidence>
<accession>A0A0L7AN06</accession>
<comment type="caution">
    <text evidence="1">The sequence shown here is derived from an EMBL/GenBank/DDBJ whole genome shotgun (WGS) entry which is preliminary data.</text>
</comment>
<evidence type="ECO:0000313" key="1">
    <source>
        <dbReference type="EMBL" id="TJQ13370.1"/>
    </source>
</evidence>
<organism evidence="1 2">
    <name type="scientific">Escherichia coli</name>
    <dbReference type="NCBI Taxonomy" id="562"/>
    <lineage>
        <taxon>Bacteria</taxon>
        <taxon>Pseudomonadati</taxon>
        <taxon>Pseudomonadota</taxon>
        <taxon>Gammaproteobacteria</taxon>
        <taxon>Enterobacterales</taxon>
        <taxon>Enterobacteriaceae</taxon>
        <taxon>Escherichia</taxon>
    </lineage>
</organism>
<reference evidence="1 2" key="1">
    <citation type="submission" date="2018-12" db="EMBL/GenBank/DDBJ databases">
        <title>Food and Water Safety Consortium.</title>
        <authorList>
            <person name="Tyson S."/>
            <person name="Peterson C.-L."/>
            <person name="Olson A."/>
            <person name="Tyler S."/>
            <person name="Cabral J."/>
            <person name="Lynch T."/>
            <person name="Knox N."/>
            <person name="Van Domselaar G."/>
            <person name="Graham M."/>
        </authorList>
    </citation>
    <scope>NUCLEOTIDE SEQUENCE [LARGE SCALE GENOMIC DNA]</scope>
    <source>
        <strain evidence="1 2">FWSEC0118</strain>
    </source>
</reference>
<dbReference type="EMBL" id="RRGJ01000019">
    <property type="protein sequence ID" value="TJQ13370.1"/>
    <property type="molecule type" value="Genomic_DNA"/>
</dbReference>
<gene>
    <name evidence="1" type="ORF">C9Z68_14365</name>
</gene>
<dbReference type="Proteomes" id="UP000309937">
    <property type="component" value="Unassembled WGS sequence"/>
</dbReference>
<dbReference type="FunFam" id="2.170.14.10:FF:000001">
    <property type="entry name" value="Tail spike protein"/>
    <property type="match status" value="1"/>
</dbReference>
<protein>
    <submittedName>
        <fullName evidence="1">Uncharacterized protein</fullName>
    </submittedName>
</protein>
<dbReference type="SUPFAM" id="SSF51327">
    <property type="entry name" value="Head-binding domain of phage P22 tailspike protein"/>
    <property type="match status" value="1"/>
</dbReference>
<dbReference type="InterPro" id="IPR011050">
    <property type="entry name" value="Pectin_lyase_fold/virulence"/>
</dbReference>
<name>A0A0L7AN06_ECOLX</name>